<dbReference type="EMBL" id="JAACJK010000059">
    <property type="protein sequence ID" value="KAF5336109.1"/>
    <property type="molecule type" value="Genomic_DNA"/>
</dbReference>
<accession>A0A8H5C6M1</accession>
<protein>
    <submittedName>
        <fullName evidence="1">Uncharacterized protein</fullName>
    </submittedName>
</protein>
<proteinExistence type="predicted"/>
<sequence>MRILAAKKVPTLAIRLQAEVRRHQRMRIRTHVKKRLEVQSAVNAVSLPANHPNTCDTPIGERQRRRLVASQKRLDLRSRPQQLFTHNTRDTTDRPIEGCRPPPSSHVHRLGLMLAMSKPTKLAQNSPSLARHSPPIQRHRQIEEANGCAWFDVSHDEIDEADPLLTFRTSSSRHLVHRRVRPNLPRPSRGGGSPSPARIEFEHVLAIEGRQHHPSTVHRNSSAIGNLRKRRFQILLVVSTRRVQDSQGA</sequence>
<evidence type="ECO:0000313" key="2">
    <source>
        <dbReference type="Proteomes" id="UP000541558"/>
    </source>
</evidence>
<reference evidence="1 2" key="1">
    <citation type="journal article" date="2020" name="ISME J.">
        <title>Uncovering the hidden diversity of litter-decomposition mechanisms in mushroom-forming fungi.</title>
        <authorList>
            <person name="Floudas D."/>
            <person name="Bentzer J."/>
            <person name="Ahren D."/>
            <person name="Johansson T."/>
            <person name="Persson P."/>
            <person name="Tunlid A."/>
        </authorList>
    </citation>
    <scope>NUCLEOTIDE SEQUENCE [LARGE SCALE GENOMIC DNA]</scope>
    <source>
        <strain evidence="1 2">CBS 175.51</strain>
    </source>
</reference>
<comment type="caution">
    <text evidence="1">The sequence shown here is derived from an EMBL/GenBank/DDBJ whole genome shotgun (WGS) entry which is preliminary data.</text>
</comment>
<dbReference type="Proteomes" id="UP000541558">
    <property type="component" value="Unassembled WGS sequence"/>
</dbReference>
<gene>
    <name evidence="1" type="ORF">D9611_006396</name>
</gene>
<organism evidence="1 2">
    <name type="scientific">Ephemerocybe angulata</name>
    <dbReference type="NCBI Taxonomy" id="980116"/>
    <lineage>
        <taxon>Eukaryota</taxon>
        <taxon>Fungi</taxon>
        <taxon>Dikarya</taxon>
        <taxon>Basidiomycota</taxon>
        <taxon>Agaricomycotina</taxon>
        <taxon>Agaricomycetes</taxon>
        <taxon>Agaricomycetidae</taxon>
        <taxon>Agaricales</taxon>
        <taxon>Agaricineae</taxon>
        <taxon>Psathyrellaceae</taxon>
        <taxon>Ephemerocybe</taxon>
    </lineage>
</organism>
<evidence type="ECO:0000313" key="1">
    <source>
        <dbReference type="EMBL" id="KAF5336109.1"/>
    </source>
</evidence>
<dbReference type="AlphaFoldDB" id="A0A8H5C6M1"/>
<name>A0A8H5C6M1_9AGAR</name>
<keyword evidence="2" id="KW-1185">Reference proteome</keyword>